<comment type="caution">
    <text evidence="2">The sequence shown here is derived from an EMBL/GenBank/DDBJ whole genome shotgun (WGS) entry which is preliminary data.</text>
</comment>
<accession>A0A1Q8CY28</accession>
<keyword evidence="3" id="KW-1185">Reference proteome</keyword>
<name>A0A1Q8CY28_9PSEU</name>
<dbReference type="Proteomes" id="UP000185596">
    <property type="component" value="Unassembled WGS sequence"/>
</dbReference>
<organism evidence="2 3">
    <name type="scientific">Actinophytocola xanthii</name>
    <dbReference type="NCBI Taxonomy" id="1912961"/>
    <lineage>
        <taxon>Bacteria</taxon>
        <taxon>Bacillati</taxon>
        <taxon>Actinomycetota</taxon>
        <taxon>Actinomycetes</taxon>
        <taxon>Pseudonocardiales</taxon>
        <taxon>Pseudonocardiaceae</taxon>
    </lineage>
</organism>
<gene>
    <name evidence="2" type="ORF">BU204_02550</name>
</gene>
<dbReference type="AlphaFoldDB" id="A0A1Q8CY28"/>
<evidence type="ECO:0000256" key="1">
    <source>
        <dbReference type="SAM" id="MobiDB-lite"/>
    </source>
</evidence>
<dbReference type="RefSeq" id="WP_075123854.1">
    <property type="nucleotide sequence ID" value="NZ_MSIE01000002.1"/>
</dbReference>
<dbReference type="STRING" id="1912961.BU204_02550"/>
<evidence type="ECO:0000313" key="3">
    <source>
        <dbReference type="Proteomes" id="UP000185596"/>
    </source>
</evidence>
<dbReference type="EMBL" id="MSIE01000002">
    <property type="protein sequence ID" value="OLF19250.1"/>
    <property type="molecule type" value="Genomic_DNA"/>
</dbReference>
<evidence type="ECO:0000313" key="2">
    <source>
        <dbReference type="EMBL" id="OLF19250.1"/>
    </source>
</evidence>
<feature type="region of interest" description="Disordered" evidence="1">
    <location>
        <begin position="80"/>
        <end position="110"/>
    </location>
</feature>
<protein>
    <submittedName>
        <fullName evidence="2">Uncharacterized protein</fullName>
    </submittedName>
</protein>
<reference evidence="2 3" key="1">
    <citation type="submission" date="2016-12" db="EMBL/GenBank/DDBJ databases">
        <title>The draft genome sequence of Actinophytocola sp. 11-183.</title>
        <authorList>
            <person name="Wang W."/>
            <person name="Yuan L."/>
        </authorList>
    </citation>
    <scope>NUCLEOTIDE SEQUENCE [LARGE SCALE GENOMIC DNA]</scope>
    <source>
        <strain evidence="2 3">11-183</strain>
    </source>
</reference>
<sequence>MTDIEAQQVDELLTTIRNLELPPRQRELLDAIVKVAGDIQDTDDPAYSSEFRDSFRKEQAELVLEYVRIAEGAAVSSTLPGAAPARIVRRPSPPPGIVRSGPGQGDDDDS</sequence>
<proteinExistence type="predicted"/>